<comment type="subcellular location">
    <subcellularLocation>
        <location evidence="2">Mitochondrion inner membrane</location>
        <topology evidence="2">Peripheral membrane protein</topology>
        <orientation evidence="2">Matrix side</orientation>
    </subcellularLocation>
</comment>
<keyword evidence="2" id="KW-0813">Transport</keyword>
<dbReference type="PANTHER" id="PTHR12910:SF2">
    <property type="entry name" value="NADH DEHYDROGENASE [UBIQUINONE] 1 ALPHA SUBCOMPLEX SUBUNIT 12"/>
    <property type="match status" value="1"/>
</dbReference>
<dbReference type="AlphaFoldDB" id="A0A7S1UJS8"/>
<comment type="function">
    <text evidence="2">Accessory subunit of the mitochondrial membrane respiratory chain NADH dehydrogenase (Complex I), that is believed not to be involved in catalysis. Complex I functions in the transfer of electrons from NADH to the respiratory chain. The immediate electron acceptor for the enzyme is believed to be ubiquinone.</text>
</comment>
<protein>
    <recommendedName>
        <fullName evidence="2">NADH dehydrogenase [ubiquinone] 1 alpha subcomplex subunit 12</fullName>
    </recommendedName>
</protein>
<keyword evidence="2" id="KW-0999">Mitochondrion inner membrane</keyword>
<reference evidence="4" key="1">
    <citation type="submission" date="2021-01" db="EMBL/GenBank/DDBJ databases">
        <authorList>
            <person name="Corre E."/>
            <person name="Pelletier E."/>
            <person name="Niang G."/>
            <person name="Scheremetjew M."/>
            <person name="Finn R."/>
            <person name="Kale V."/>
            <person name="Holt S."/>
            <person name="Cochrane G."/>
            <person name="Meng A."/>
            <person name="Brown T."/>
            <person name="Cohen L."/>
        </authorList>
    </citation>
    <scope>NUCLEOTIDE SEQUENCE</scope>
    <source>
        <strain evidence="4">CCMP2877</strain>
    </source>
</reference>
<keyword evidence="2" id="KW-0472">Membrane</keyword>
<sequence length="167" mass="19406">MSVFMHLARSLKEFGVRGTVAKMYMQGEIKFGTLIGMDKMGNKYYENLEYPFPQHRWVEFKDIHNFDASMIPPEWHGWVHHTYDEPPTEAIAKPALEATAEQVHTPFDHHVGHVSEDFVPENMHNTTQKRARGYGVGNANLYMDPEDPDEYYKQTSHPMNVVPKKKE</sequence>
<dbReference type="GO" id="GO:0006979">
    <property type="term" value="P:response to oxidative stress"/>
    <property type="evidence" value="ECO:0007669"/>
    <property type="project" value="TreeGrafter"/>
</dbReference>
<keyword evidence="2" id="KW-0249">Electron transport</keyword>
<evidence type="ECO:0000256" key="2">
    <source>
        <dbReference type="RuleBase" id="RU363103"/>
    </source>
</evidence>
<feature type="region of interest" description="Disordered" evidence="3">
    <location>
        <begin position="145"/>
        <end position="167"/>
    </location>
</feature>
<keyword evidence="2" id="KW-0679">Respiratory chain</keyword>
<comment type="similarity">
    <text evidence="1 2">Belongs to the complex I NDUFA12 subunit family.</text>
</comment>
<evidence type="ECO:0000256" key="3">
    <source>
        <dbReference type="SAM" id="MobiDB-lite"/>
    </source>
</evidence>
<evidence type="ECO:0000256" key="1">
    <source>
        <dbReference type="ARBA" id="ARBA00007355"/>
    </source>
</evidence>
<dbReference type="GO" id="GO:0005743">
    <property type="term" value="C:mitochondrial inner membrane"/>
    <property type="evidence" value="ECO:0007669"/>
    <property type="project" value="UniProtKB-SubCell"/>
</dbReference>
<keyword evidence="2" id="KW-0496">Mitochondrion</keyword>
<evidence type="ECO:0000313" key="4">
    <source>
        <dbReference type="EMBL" id="CAD9270242.1"/>
    </source>
</evidence>
<accession>A0A7S1UJS8</accession>
<name>A0A7S1UJS8_9STRA</name>
<dbReference type="Pfam" id="PF05071">
    <property type="entry name" value="NDUFA12"/>
    <property type="match status" value="1"/>
</dbReference>
<dbReference type="PANTHER" id="PTHR12910">
    <property type="entry name" value="NADH-UBIQUINONE OXIDOREDUCTASE SUBUNIT B17.2"/>
    <property type="match status" value="1"/>
</dbReference>
<dbReference type="GO" id="GO:0045271">
    <property type="term" value="C:respiratory chain complex I"/>
    <property type="evidence" value="ECO:0007669"/>
    <property type="project" value="InterPro"/>
</dbReference>
<gene>
    <name evidence="4" type="ORF">PPAR1163_LOCUS28681</name>
</gene>
<dbReference type="EMBL" id="HBGJ01045643">
    <property type="protein sequence ID" value="CAD9270242.1"/>
    <property type="molecule type" value="Transcribed_RNA"/>
</dbReference>
<dbReference type="InterPro" id="IPR007763">
    <property type="entry name" value="NDUFA12"/>
</dbReference>
<organism evidence="4">
    <name type="scientific">Phaeomonas parva</name>
    <dbReference type="NCBI Taxonomy" id="124430"/>
    <lineage>
        <taxon>Eukaryota</taxon>
        <taxon>Sar</taxon>
        <taxon>Stramenopiles</taxon>
        <taxon>Ochrophyta</taxon>
        <taxon>Pinguiophyceae</taxon>
        <taxon>Pinguiochrysidales</taxon>
        <taxon>Pinguiochrysidaceae</taxon>
        <taxon>Phaeomonas</taxon>
    </lineage>
</organism>
<proteinExistence type="inferred from homology"/>